<comment type="similarity">
    <text evidence="7">Belongs to the TRAP transporter small permease family.</text>
</comment>
<gene>
    <name evidence="9" type="ORF">AAIK43_12055</name>
</gene>
<accession>A0ABZ3G9Y2</accession>
<feature type="domain" description="Tripartite ATP-independent periplasmic transporters DctQ component" evidence="8">
    <location>
        <begin position="36"/>
        <end position="164"/>
    </location>
</feature>
<evidence type="ECO:0000256" key="4">
    <source>
        <dbReference type="ARBA" id="ARBA00022692"/>
    </source>
</evidence>
<keyword evidence="3" id="KW-1003">Cell membrane</keyword>
<evidence type="ECO:0000259" key="8">
    <source>
        <dbReference type="Pfam" id="PF04290"/>
    </source>
</evidence>
<feature type="transmembrane region" description="Helical" evidence="7">
    <location>
        <begin position="21"/>
        <end position="44"/>
    </location>
</feature>
<dbReference type="RefSeq" id="WP_123787462.1">
    <property type="nucleotide sequence ID" value="NZ_CP154792.1"/>
</dbReference>
<keyword evidence="6 7" id="KW-0472">Membrane</keyword>
<evidence type="ECO:0000313" key="10">
    <source>
        <dbReference type="Proteomes" id="UP001446337"/>
    </source>
</evidence>
<keyword evidence="7" id="KW-0997">Cell inner membrane</keyword>
<keyword evidence="5 7" id="KW-1133">Transmembrane helix</keyword>
<name>A0ABZ3G9Y2_ACHDE</name>
<sequence length="186" mass="19841">MMSLAQTAPSTRLEGWVEKSLIVVALLGALALLAGMGLIVFDVIRRTAQGVSLQGSLDLVRLCVMTCAFLSIPLVFLSEKNVAIEFPTDGLSPRWSSMLRGVVALISGGFLVTILVFGFGTARQQIVNGEVSQTLGIPVIWYWLPYVVGCGLGVVATLMLAIRCFLVASGHRPLSNAHSVNRGVVK</sequence>
<organism evidence="9 10">
    <name type="scientific">Achromobacter denitrificans</name>
    <name type="common">Alcaligenes denitrificans</name>
    <dbReference type="NCBI Taxonomy" id="32002"/>
    <lineage>
        <taxon>Bacteria</taxon>
        <taxon>Pseudomonadati</taxon>
        <taxon>Pseudomonadota</taxon>
        <taxon>Betaproteobacteria</taxon>
        <taxon>Burkholderiales</taxon>
        <taxon>Alcaligenaceae</taxon>
        <taxon>Achromobacter</taxon>
    </lineage>
</organism>
<dbReference type="Pfam" id="PF04290">
    <property type="entry name" value="DctQ"/>
    <property type="match status" value="1"/>
</dbReference>
<protein>
    <recommendedName>
        <fullName evidence="7">TRAP transporter small permease protein</fullName>
    </recommendedName>
</protein>
<reference evidence="9 10" key="1">
    <citation type="submission" date="2024-05" db="EMBL/GenBank/DDBJ databases">
        <title>Achromobacter denitrificans. BP1, complete genome.</title>
        <authorList>
            <person name="Zhang B."/>
        </authorList>
    </citation>
    <scope>NUCLEOTIDE SEQUENCE [LARGE SCALE GENOMIC DNA]</scope>
    <source>
        <strain evidence="9 10">BP1</strain>
    </source>
</reference>
<dbReference type="EMBL" id="CP154792">
    <property type="protein sequence ID" value="XAN18746.1"/>
    <property type="molecule type" value="Genomic_DNA"/>
</dbReference>
<evidence type="ECO:0000256" key="3">
    <source>
        <dbReference type="ARBA" id="ARBA00022475"/>
    </source>
</evidence>
<evidence type="ECO:0000256" key="5">
    <source>
        <dbReference type="ARBA" id="ARBA00022989"/>
    </source>
</evidence>
<comment type="subcellular location">
    <subcellularLocation>
        <location evidence="7">Cell inner membrane</location>
        <topology evidence="7">Multi-pass membrane protein</topology>
    </subcellularLocation>
    <subcellularLocation>
        <location evidence="1">Cell membrane</location>
        <topology evidence="1">Multi-pass membrane protein</topology>
    </subcellularLocation>
</comment>
<proteinExistence type="inferred from homology"/>
<keyword evidence="4 7" id="KW-0812">Transmembrane</keyword>
<evidence type="ECO:0000256" key="6">
    <source>
        <dbReference type="ARBA" id="ARBA00023136"/>
    </source>
</evidence>
<feature type="transmembrane region" description="Helical" evidence="7">
    <location>
        <begin position="59"/>
        <end position="77"/>
    </location>
</feature>
<dbReference type="InterPro" id="IPR055348">
    <property type="entry name" value="DctQ"/>
</dbReference>
<evidence type="ECO:0000313" key="9">
    <source>
        <dbReference type="EMBL" id="XAN18746.1"/>
    </source>
</evidence>
<comment type="subunit">
    <text evidence="7">The complex comprises the extracytoplasmic solute receptor protein and the two transmembrane proteins.</text>
</comment>
<dbReference type="Proteomes" id="UP001446337">
    <property type="component" value="Chromosome"/>
</dbReference>
<evidence type="ECO:0000256" key="1">
    <source>
        <dbReference type="ARBA" id="ARBA00004651"/>
    </source>
</evidence>
<feature type="transmembrane region" description="Helical" evidence="7">
    <location>
        <begin position="98"/>
        <end position="120"/>
    </location>
</feature>
<evidence type="ECO:0000256" key="7">
    <source>
        <dbReference type="RuleBase" id="RU369079"/>
    </source>
</evidence>
<feature type="transmembrane region" description="Helical" evidence="7">
    <location>
        <begin position="140"/>
        <end position="162"/>
    </location>
</feature>
<keyword evidence="10" id="KW-1185">Reference proteome</keyword>
<evidence type="ECO:0000256" key="2">
    <source>
        <dbReference type="ARBA" id="ARBA00022448"/>
    </source>
</evidence>
<comment type="function">
    <text evidence="7">Part of the tripartite ATP-independent periplasmic (TRAP) transport system.</text>
</comment>
<keyword evidence="2 7" id="KW-0813">Transport</keyword>